<proteinExistence type="predicted"/>
<feature type="region of interest" description="Disordered" evidence="1">
    <location>
        <begin position="1"/>
        <end position="28"/>
    </location>
</feature>
<evidence type="ECO:0000256" key="1">
    <source>
        <dbReference type="SAM" id="MobiDB-lite"/>
    </source>
</evidence>
<feature type="compositionally biased region" description="Basic and acidic residues" evidence="1">
    <location>
        <begin position="103"/>
        <end position="140"/>
    </location>
</feature>
<dbReference type="AlphaFoldDB" id="A0A8H3ZEQ9"/>
<name>A0A8H3ZEQ9_9PEZI</name>
<feature type="region of interest" description="Disordered" evidence="1">
    <location>
        <begin position="89"/>
        <end position="140"/>
    </location>
</feature>
<protein>
    <submittedName>
        <fullName evidence="2">Uncharacterized protein</fullName>
    </submittedName>
</protein>
<organism evidence="2 3">
    <name type="scientific">Colletotrichum asianum</name>
    <dbReference type="NCBI Taxonomy" id="702518"/>
    <lineage>
        <taxon>Eukaryota</taxon>
        <taxon>Fungi</taxon>
        <taxon>Dikarya</taxon>
        <taxon>Ascomycota</taxon>
        <taxon>Pezizomycotina</taxon>
        <taxon>Sordariomycetes</taxon>
        <taxon>Hypocreomycetidae</taxon>
        <taxon>Glomerellales</taxon>
        <taxon>Glomerellaceae</taxon>
        <taxon>Colletotrichum</taxon>
        <taxon>Colletotrichum gloeosporioides species complex</taxon>
    </lineage>
</organism>
<dbReference type="Proteomes" id="UP000434172">
    <property type="component" value="Unassembled WGS sequence"/>
</dbReference>
<evidence type="ECO:0000313" key="2">
    <source>
        <dbReference type="EMBL" id="KAF0316388.1"/>
    </source>
</evidence>
<feature type="compositionally biased region" description="Polar residues" evidence="1">
    <location>
        <begin position="1"/>
        <end position="11"/>
    </location>
</feature>
<reference evidence="2 3" key="1">
    <citation type="submission" date="2019-12" db="EMBL/GenBank/DDBJ databases">
        <title>A genome sequence resource for the geographically widespread anthracnose pathogen Colletotrichum asianum.</title>
        <authorList>
            <person name="Meng Y."/>
        </authorList>
    </citation>
    <scope>NUCLEOTIDE SEQUENCE [LARGE SCALE GENOMIC DNA]</scope>
    <source>
        <strain evidence="2 3">ICMP 18580</strain>
    </source>
</reference>
<gene>
    <name evidence="2" type="ORF">GQ607_016379</name>
</gene>
<dbReference type="EMBL" id="WOWK01000161">
    <property type="protein sequence ID" value="KAF0316388.1"/>
    <property type="molecule type" value="Genomic_DNA"/>
</dbReference>
<accession>A0A8H3ZEQ9</accession>
<evidence type="ECO:0000313" key="3">
    <source>
        <dbReference type="Proteomes" id="UP000434172"/>
    </source>
</evidence>
<sequence length="311" mass="34011">MSPPLHSNSISAEPPAPRTPSSYTVQDDNEVEVWDGTQFSFAVSLCSGDGLVHSPSPLSSPPVAHHDNSRLAGSALGGLHSSIFVQSQKRHPFTEGPKPNLSENRDFDHQNDSDYRNEFEDDKEPTSKETIDAESEKHNESVGSDLREAFAWLPYLNDSTVCLAACEVDGLEGPVKQFVLGELIAKQWVILPIHMEHDLYWAVAPFEFCATRRDLNIVHISASSTAGFARAEQVATNFITLYLPHLTPSVQRCMTHVASSLPEGAVQDEGGAVAFVTSVAFALGARLPATVHVPLWRQVMYFMISDDPASI</sequence>
<keyword evidence="3" id="KW-1185">Reference proteome</keyword>
<comment type="caution">
    <text evidence="2">The sequence shown here is derived from an EMBL/GenBank/DDBJ whole genome shotgun (WGS) entry which is preliminary data.</text>
</comment>